<proteinExistence type="predicted"/>
<dbReference type="SMR" id="A2ECM7"/>
<dbReference type="OMA" id="FTIRCNG"/>
<dbReference type="PANTHER" id="PTHR12111">
    <property type="entry name" value="SPLICING FACTOR YJU2"/>
    <property type="match status" value="1"/>
</dbReference>
<dbReference type="GO" id="GO:0071006">
    <property type="term" value="C:U2-type catalytic step 1 spliceosome"/>
    <property type="evidence" value="ECO:0000318"/>
    <property type="project" value="GO_Central"/>
</dbReference>
<reference evidence="1" key="1">
    <citation type="submission" date="2006-10" db="EMBL/GenBank/DDBJ databases">
        <authorList>
            <person name="Amadeo P."/>
            <person name="Zhao Q."/>
            <person name="Wortman J."/>
            <person name="Fraser-Liggett C."/>
            <person name="Carlton J."/>
        </authorList>
    </citation>
    <scope>NUCLEOTIDE SEQUENCE</scope>
    <source>
        <strain evidence="1">G3</strain>
    </source>
</reference>
<dbReference type="InParanoid" id="A2ECM7"/>
<dbReference type="EMBL" id="DS113354">
    <property type="protein sequence ID" value="EAY09624.1"/>
    <property type="molecule type" value="Genomic_DNA"/>
</dbReference>
<dbReference type="VEuPathDB" id="TrichDB:TVAG_056680"/>
<dbReference type="GO" id="GO:0000398">
    <property type="term" value="P:mRNA splicing, via spliceosome"/>
    <property type="evidence" value="ECO:0007669"/>
    <property type="project" value="InterPro"/>
</dbReference>
<accession>A2ECM7</accession>
<protein>
    <submittedName>
        <fullName evidence="1">Cell cycle control protein, putative</fullName>
    </submittedName>
</protein>
<dbReference type="eggNOG" id="KOG2989">
    <property type="taxonomic scope" value="Eukaryota"/>
</dbReference>
<evidence type="ECO:0000313" key="1">
    <source>
        <dbReference type="EMBL" id="EAY09624.1"/>
    </source>
</evidence>
<dbReference type="InterPro" id="IPR007590">
    <property type="entry name" value="Saf4/Yju2"/>
</dbReference>
<dbReference type="AlphaFoldDB" id="A2ECM7"/>
<dbReference type="VEuPathDB" id="TrichDB:TVAGG3_0882180"/>
<dbReference type="KEGG" id="tva:4767547"/>
<reference evidence="1" key="2">
    <citation type="journal article" date="2007" name="Science">
        <title>Draft genome sequence of the sexually transmitted pathogen Trichomonas vaginalis.</title>
        <authorList>
            <person name="Carlton J.M."/>
            <person name="Hirt R.P."/>
            <person name="Silva J.C."/>
            <person name="Delcher A.L."/>
            <person name="Schatz M."/>
            <person name="Zhao Q."/>
            <person name="Wortman J.R."/>
            <person name="Bidwell S.L."/>
            <person name="Alsmark U.C.M."/>
            <person name="Besteiro S."/>
            <person name="Sicheritz-Ponten T."/>
            <person name="Noel C.J."/>
            <person name="Dacks J.B."/>
            <person name="Foster P.G."/>
            <person name="Simillion C."/>
            <person name="Van de Peer Y."/>
            <person name="Miranda-Saavedra D."/>
            <person name="Barton G.J."/>
            <person name="Westrop G.D."/>
            <person name="Mueller S."/>
            <person name="Dessi D."/>
            <person name="Fiori P.L."/>
            <person name="Ren Q."/>
            <person name="Paulsen I."/>
            <person name="Zhang H."/>
            <person name="Bastida-Corcuera F.D."/>
            <person name="Simoes-Barbosa A."/>
            <person name="Brown M.T."/>
            <person name="Hayes R.D."/>
            <person name="Mukherjee M."/>
            <person name="Okumura C.Y."/>
            <person name="Schneider R."/>
            <person name="Smith A.J."/>
            <person name="Vanacova S."/>
            <person name="Villalvazo M."/>
            <person name="Haas B.J."/>
            <person name="Pertea M."/>
            <person name="Feldblyum T.V."/>
            <person name="Utterback T.R."/>
            <person name="Shu C.L."/>
            <person name="Osoegawa K."/>
            <person name="de Jong P.J."/>
            <person name="Hrdy I."/>
            <person name="Horvathova L."/>
            <person name="Zubacova Z."/>
            <person name="Dolezal P."/>
            <person name="Malik S.B."/>
            <person name="Logsdon J.M. Jr."/>
            <person name="Henze K."/>
            <person name="Gupta A."/>
            <person name="Wang C.C."/>
            <person name="Dunne R.L."/>
            <person name="Upcroft J.A."/>
            <person name="Upcroft P."/>
            <person name="White O."/>
            <person name="Salzberg S.L."/>
            <person name="Tang P."/>
            <person name="Chiu C.-H."/>
            <person name="Lee Y.-S."/>
            <person name="Embley T.M."/>
            <person name="Coombs G.H."/>
            <person name="Mottram J.C."/>
            <person name="Tachezy J."/>
            <person name="Fraser-Liggett C.M."/>
            <person name="Johnson P.J."/>
        </authorList>
    </citation>
    <scope>NUCLEOTIDE SEQUENCE [LARGE SCALE GENOMIC DNA]</scope>
    <source>
        <strain evidence="1">G3</strain>
    </source>
</reference>
<keyword evidence="2" id="KW-1185">Reference proteome</keyword>
<dbReference type="STRING" id="5722.A2ECM7"/>
<dbReference type="GO" id="GO:0008380">
    <property type="term" value="P:RNA splicing"/>
    <property type="evidence" value="ECO:0000318"/>
    <property type="project" value="GO_Central"/>
</dbReference>
<sequence>MGERKPSCHYIAPDFDPSQTGRRCKPQNGQHTIRFMLPMAIKCTNCGEYMHAGTKANARKELCYTDAYLGEINVYRIYIHCKACYAEITIKTDPEHCDYIVEKGATRHFEPWRDHYISIAMEEKNKLKGSIIEQAEAKTVDMKKEMEHIHELERLRAKSQKIDKMNLESVQYDENEKKQILTELDRQRIDLFELKKQEELHLLDKQELANQVYMSPQPTINTFKSKKVNMFDNAAAEDFGF</sequence>
<dbReference type="FunCoup" id="A2ECM7">
    <property type="interactions" value="399"/>
</dbReference>
<dbReference type="Proteomes" id="UP000001542">
    <property type="component" value="Unassembled WGS sequence"/>
</dbReference>
<dbReference type="Pfam" id="PF04502">
    <property type="entry name" value="Saf4_Yju2"/>
    <property type="match status" value="1"/>
</dbReference>
<dbReference type="PANTHER" id="PTHR12111:SF1">
    <property type="entry name" value="SPLICING FACTOR YJU2"/>
    <property type="match status" value="1"/>
</dbReference>
<organism evidence="1 2">
    <name type="scientific">Trichomonas vaginalis (strain ATCC PRA-98 / G3)</name>
    <dbReference type="NCBI Taxonomy" id="412133"/>
    <lineage>
        <taxon>Eukaryota</taxon>
        <taxon>Metamonada</taxon>
        <taxon>Parabasalia</taxon>
        <taxon>Trichomonadida</taxon>
        <taxon>Trichomonadidae</taxon>
        <taxon>Trichomonas</taxon>
    </lineage>
</organism>
<dbReference type="OrthoDB" id="674963at2759"/>
<name>A2ECM7_TRIV3</name>
<dbReference type="RefSeq" id="XP_001321847.1">
    <property type="nucleotide sequence ID" value="XM_001321812.1"/>
</dbReference>
<gene>
    <name evidence="1" type="ORF">TVAG_056680</name>
</gene>
<evidence type="ECO:0000313" key="2">
    <source>
        <dbReference type="Proteomes" id="UP000001542"/>
    </source>
</evidence>